<dbReference type="Pfam" id="PF11917">
    <property type="entry name" value="DUF3435"/>
    <property type="match status" value="1"/>
</dbReference>
<evidence type="ECO:0000313" key="2">
    <source>
        <dbReference type="Proteomes" id="UP000027002"/>
    </source>
</evidence>
<keyword evidence="2" id="KW-1185">Reference proteome</keyword>
<reference evidence="1" key="1">
    <citation type="submission" date="2020-03" db="EMBL/GenBank/DDBJ databases">
        <title>A mixture of massive structural variations and highly conserved coding sequences in Ustilaginoidea virens genome.</title>
        <authorList>
            <person name="Zhang K."/>
            <person name="Zhao Z."/>
            <person name="Zhang Z."/>
            <person name="Li Y."/>
            <person name="Hsiang T."/>
            <person name="Sun W."/>
        </authorList>
    </citation>
    <scope>NUCLEOTIDE SEQUENCE</scope>
    <source>
        <strain evidence="1">UV-8b</strain>
    </source>
</reference>
<dbReference type="AlphaFoldDB" id="A0A8E5HPE2"/>
<dbReference type="EMBL" id="CP072754">
    <property type="protein sequence ID" value="QUC18960.1"/>
    <property type="molecule type" value="Genomic_DNA"/>
</dbReference>
<dbReference type="InterPro" id="IPR021842">
    <property type="entry name" value="DUF3435"/>
</dbReference>
<name>A0A8E5HPE2_USTVR</name>
<protein>
    <submittedName>
        <fullName evidence="1">Uncharacterized protein</fullName>
    </submittedName>
</protein>
<organism evidence="1 2">
    <name type="scientific">Ustilaginoidea virens</name>
    <name type="common">Rice false smut fungus</name>
    <name type="synonym">Villosiclava virens</name>
    <dbReference type="NCBI Taxonomy" id="1159556"/>
    <lineage>
        <taxon>Eukaryota</taxon>
        <taxon>Fungi</taxon>
        <taxon>Dikarya</taxon>
        <taxon>Ascomycota</taxon>
        <taxon>Pezizomycotina</taxon>
        <taxon>Sordariomycetes</taxon>
        <taxon>Hypocreomycetidae</taxon>
        <taxon>Hypocreales</taxon>
        <taxon>Clavicipitaceae</taxon>
        <taxon>Ustilaginoidea</taxon>
    </lineage>
</organism>
<dbReference type="OrthoDB" id="4940137at2759"/>
<accession>A0A8E5HPE2</accession>
<dbReference type="PANTHER" id="PTHR37535:SF4">
    <property type="entry name" value="FLUG DOMAIN-CONTAINING PROTEIN"/>
    <property type="match status" value="1"/>
</dbReference>
<sequence length="272" mass="32313">MGRRDWKGLIKILSYENKGLGESFMRYLMRQAELQGKPIRSENAIRVHTRKLGGLYRKYNAHPPERSLMDHLRNVIRSEITRKWALRREPKIKPIMGPDFFMYHLYFLWVRDTSAFHIGLDRIDNACLRMFYMWTGCRKHELIYAKPTDLPAKVKEYDEESDAYADVECSTDKYIKPRYIFIEEAIHALCPITHILAKALANGVIANEGYQTRAETFFTTKLNKRALKIRWKKEWLHKPVFRKTELRKSVEKKLEMEIRPATQRNALFSEEV</sequence>
<dbReference type="GeneID" id="66063979"/>
<dbReference type="Proteomes" id="UP000027002">
    <property type="component" value="Chromosome 2"/>
</dbReference>
<dbReference type="RefSeq" id="XP_042996633.1">
    <property type="nucleotide sequence ID" value="XM_043140699.1"/>
</dbReference>
<evidence type="ECO:0000313" key="1">
    <source>
        <dbReference type="EMBL" id="QUC18960.1"/>
    </source>
</evidence>
<proteinExistence type="predicted"/>
<dbReference type="PANTHER" id="PTHR37535">
    <property type="entry name" value="FLUG DOMAIN PROTEIN"/>
    <property type="match status" value="1"/>
</dbReference>
<dbReference type="KEGG" id="uvi:66063979"/>
<gene>
    <name evidence="1" type="ORF">UV8b_03201</name>
</gene>